<feature type="transmembrane region" description="Helical" evidence="1">
    <location>
        <begin position="69"/>
        <end position="92"/>
    </location>
</feature>
<name>A0AAU8CAQ9_9EURY</name>
<feature type="transmembrane region" description="Helical" evidence="1">
    <location>
        <begin position="149"/>
        <end position="171"/>
    </location>
</feature>
<dbReference type="GeneID" id="91109970"/>
<accession>A0AAU8CAQ9</accession>
<feature type="transmembrane region" description="Helical" evidence="1">
    <location>
        <begin position="41"/>
        <end position="62"/>
    </location>
</feature>
<reference evidence="2" key="1">
    <citation type="submission" date="2024-06" db="EMBL/GenBank/DDBJ databases">
        <title>Genome Sequence of an extremely halophilic archaeon isolated from Permian era halite, Salado Formation, Carlsbad, New Mexico: Halobacterium sp. strain NMX12-1.</title>
        <authorList>
            <person name="Sotoa L."/>
            <person name="DasSarma P."/>
            <person name="Anton B.P."/>
            <person name="Vincze T."/>
            <person name="Verma I."/>
            <person name="Eralp B."/>
            <person name="Powers D.W."/>
            <person name="Dozier B.L."/>
            <person name="Roberts R.J."/>
            <person name="DasSarma S."/>
        </authorList>
    </citation>
    <scope>NUCLEOTIDE SEQUENCE</scope>
    <source>
        <strain evidence="2">NMX12-1</strain>
    </source>
</reference>
<sequence>MSLVASAATVGTWAVLTAVGYAAVAGDDRREWAREHGARAALWLGALASVLVAVAAGSFSVYERAGVYVLAVAGVVGYGAGVTAAAGAAGLADAAAGDRATLARRLRAFWYASAAYFREARAAFVLAFVAFALAAVVAGVSVDPVLRAVGSFSVGGAFASLTALAATGVFVPGSYDEEAAERVRATH</sequence>
<dbReference type="RefSeq" id="WP_353633950.1">
    <property type="nucleotide sequence ID" value="NZ_CP159204.1"/>
</dbReference>
<evidence type="ECO:0000256" key="1">
    <source>
        <dbReference type="SAM" id="Phobius"/>
    </source>
</evidence>
<evidence type="ECO:0000313" key="2">
    <source>
        <dbReference type="EMBL" id="XCF16038.1"/>
    </source>
</evidence>
<keyword evidence="1" id="KW-0812">Transmembrane</keyword>
<keyword evidence="1" id="KW-0472">Membrane</keyword>
<dbReference type="KEGG" id="hanx:ABSL23_12440"/>
<proteinExistence type="predicted"/>
<feature type="transmembrane region" description="Helical" evidence="1">
    <location>
        <begin position="122"/>
        <end position="142"/>
    </location>
</feature>
<protein>
    <submittedName>
        <fullName evidence="2">Uncharacterized protein</fullName>
    </submittedName>
</protein>
<gene>
    <name evidence="2" type="ORF">ABSL23_12440</name>
</gene>
<dbReference type="AlphaFoldDB" id="A0AAU8CAQ9"/>
<keyword evidence="1" id="KW-1133">Transmembrane helix</keyword>
<organism evidence="2">
    <name type="scientific">Halobacterium sp. NMX12-1</name>
    <dbReference type="NCBI Taxonomy" id="3166650"/>
    <lineage>
        <taxon>Archaea</taxon>
        <taxon>Methanobacteriati</taxon>
        <taxon>Methanobacteriota</taxon>
        <taxon>Stenosarchaea group</taxon>
        <taxon>Halobacteria</taxon>
        <taxon>Halobacteriales</taxon>
        <taxon>Halobacteriaceae</taxon>
        <taxon>Halobacterium</taxon>
    </lineage>
</organism>
<dbReference type="EMBL" id="CP159204">
    <property type="protein sequence ID" value="XCF16038.1"/>
    <property type="molecule type" value="Genomic_DNA"/>
</dbReference>